<dbReference type="InterPro" id="IPR006809">
    <property type="entry name" value="TAFII28_dom"/>
</dbReference>
<feature type="compositionally biased region" description="Basic and acidic residues" evidence="7">
    <location>
        <begin position="216"/>
        <end position="232"/>
    </location>
</feature>
<dbReference type="AlphaFoldDB" id="A0AA40I909"/>
<dbReference type="PANTHER" id="PTHR13218:SF8">
    <property type="entry name" value="TRANSCRIPTION INITIATION FACTOR TFIID SUBUNIT 11"/>
    <property type="match status" value="1"/>
</dbReference>
<dbReference type="InterPro" id="IPR045127">
    <property type="entry name" value="TAF11-like"/>
</dbReference>
<dbReference type="PANTHER" id="PTHR13218">
    <property type="entry name" value="TRANSCRIPTION INITIATION FACTOR TFIID SUBUNIT 11-RELATED"/>
    <property type="match status" value="1"/>
</dbReference>
<evidence type="ECO:0000256" key="5">
    <source>
        <dbReference type="ARBA" id="ARBA00023242"/>
    </source>
</evidence>
<dbReference type="Pfam" id="PF04719">
    <property type="entry name" value="TAFII28"/>
    <property type="match status" value="2"/>
</dbReference>
<dbReference type="GO" id="GO:0046982">
    <property type="term" value="F:protein heterodimerization activity"/>
    <property type="evidence" value="ECO:0007669"/>
    <property type="project" value="InterPro"/>
</dbReference>
<evidence type="ECO:0000256" key="1">
    <source>
        <dbReference type="ARBA" id="ARBA00004123"/>
    </source>
</evidence>
<evidence type="ECO:0000256" key="2">
    <source>
        <dbReference type="ARBA" id="ARBA00009788"/>
    </source>
</evidence>
<dbReference type="GO" id="GO:0016251">
    <property type="term" value="F:RNA polymerase II general transcription initiation factor activity"/>
    <property type="evidence" value="ECO:0007669"/>
    <property type="project" value="TreeGrafter"/>
</dbReference>
<sequence>MERGRKRPRDHSGESTRVRHRQPAVAPAGSGASDTHALSGHRPEELKEATEPQGQGPSRRPHGSDLQAGASKESLSSRPAARRPRLKAQAAKEEKQEEWVPKGDPEEALKMRVLLASFSEEQLTRYEVYRRSAFPRAAVKSVVQSAAGGAPVEHNALIAMAGMAKVFVGEVVEEALDVCESWGERPPLQPKHLREAVRRQVRAKSPRLLGLQPEGQGKEQAAKEEKQEQWVPKGDPEEALKMRVLLASFSEEQLTRYEVYRRSAFPRAALKSVVQSAAGGAPVEHNALIAMAGMAKVFVGEVVEEALDVCESWGERPPLQPKHLREAVRRLSAKGRVPRVRPRNALLP</sequence>
<keyword evidence="10" id="KW-1185">Reference proteome</keyword>
<evidence type="ECO:0000256" key="4">
    <source>
        <dbReference type="ARBA" id="ARBA00023163"/>
    </source>
</evidence>
<name>A0AA40I909_CNENI</name>
<dbReference type="Gene3D" id="1.10.20.10">
    <property type="entry name" value="Histone, subunit A"/>
    <property type="match status" value="2"/>
</dbReference>
<comment type="caution">
    <text evidence="9">The sequence shown here is derived from an EMBL/GenBank/DDBJ whole genome shotgun (WGS) entry which is preliminary data.</text>
</comment>
<reference evidence="9" key="1">
    <citation type="submission" date="2023-06" db="EMBL/GenBank/DDBJ databases">
        <title>Reference genome for the Northern bat (Eptesicus nilssonii), a most northern bat species.</title>
        <authorList>
            <person name="Laine V.N."/>
            <person name="Pulliainen A.T."/>
            <person name="Lilley T.M."/>
        </authorList>
    </citation>
    <scope>NUCLEOTIDE SEQUENCE</scope>
    <source>
        <strain evidence="9">BLF_Eptnil</strain>
        <tissue evidence="9">Kidney</tissue>
    </source>
</reference>
<comment type="subcellular location">
    <subcellularLocation>
        <location evidence="1">Nucleus</location>
    </subcellularLocation>
</comment>
<dbReference type="GO" id="GO:0051123">
    <property type="term" value="P:RNA polymerase II preinitiation complex assembly"/>
    <property type="evidence" value="ECO:0007669"/>
    <property type="project" value="InterPro"/>
</dbReference>
<evidence type="ECO:0000259" key="8">
    <source>
        <dbReference type="Pfam" id="PF04719"/>
    </source>
</evidence>
<proteinExistence type="inferred from homology"/>
<dbReference type="FunFam" id="1.10.20.10:FF:000061">
    <property type="entry name" value="TFIID subunit"/>
    <property type="match status" value="1"/>
</dbReference>
<comment type="similarity">
    <text evidence="2">Belongs to the TAF11 family.</text>
</comment>
<dbReference type="InterPro" id="IPR009072">
    <property type="entry name" value="Histone-fold"/>
</dbReference>
<feature type="compositionally biased region" description="Basic and acidic residues" evidence="7">
    <location>
        <begin position="41"/>
        <end position="50"/>
    </location>
</feature>
<feature type="region of interest" description="Disordered" evidence="7">
    <location>
        <begin position="1"/>
        <end position="103"/>
    </location>
</feature>
<feature type="domain" description="TAFII28-like protein" evidence="8">
    <location>
        <begin position="114"/>
        <end position="199"/>
    </location>
</feature>
<keyword evidence="4" id="KW-0804">Transcription</keyword>
<feature type="compositionally biased region" description="Basic and acidic residues" evidence="7">
    <location>
        <begin position="90"/>
        <end position="103"/>
    </location>
</feature>
<organism evidence="9 10">
    <name type="scientific">Cnephaeus nilssonii</name>
    <name type="common">Northern bat</name>
    <name type="synonym">Eptesicus nilssonii</name>
    <dbReference type="NCBI Taxonomy" id="3371016"/>
    <lineage>
        <taxon>Eukaryota</taxon>
        <taxon>Metazoa</taxon>
        <taxon>Chordata</taxon>
        <taxon>Craniata</taxon>
        <taxon>Vertebrata</taxon>
        <taxon>Euteleostomi</taxon>
        <taxon>Mammalia</taxon>
        <taxon>Eutheria</taxon>
        <taxon>Laurasiatheria</taxon>
        <taxon>Chiroptera</taxon>
        <taxon>Yangochiroptera</taxon>
        <taxon>Vespertilionidae</taxon>
        <taxon>Cnephaeus</taxon>
    </lineage>
</organism>
<evidence type="ECO:0000313" key="10">
    <source>
        <dbReference type="Proteomes" id="UP001177744"/>
    </source>
</evidence>
<gene>
    <name evidence="9" type="ORF">QTO34_014003</name>
</gene>
<dbReference type="CDD" id="cd08048">
    <property type="entry name" value="HFD_TAF11"/>
    <property type="match status" value="2"/>
</dbReference>
<keyword evidence="3" id="KW-0805">Transcription regulation</keyword>
<evidence type="ECO:0000256" key="7">
    <source>
        <dbReference type="SAM" id="MobiDB-lite"/>
    </source>
</evidence>
<dbReference type="GO" id="GO:0005669">
    <property type="term" value="C:transcription factor TFIID complex"/>
    <property type="evidence" value="ECO:0007669"/>
    <property type="project" value="InterPro"/>
</dbReference>
<dbReference type="Proteomes" id="UP001177744">
    <property type="component" value="Unassembled WGS sequence"/>
</dbReference>
<feature type="domain" description="TAFII28-like protein" evidence="8">
    <location>
        <begin position="245"/>
        <end position="330"/>
    </location>
</feature>
<keyword evidence="5" id="KW-0539">Nucleus</keyword>
<dbReference type="SUPFAM" id="SSF47113">
    <property type="entry name" value="Histone-fold"/>
    <property type="match status" value="2"/>
</dbReference>
<feature type="region of interest" description="Disordered" evidence="7">
    <location>
        <begin position="208"/>
        <end position="232"/>
    </location>
</feature>
<dbReference type="EMBL" id="JAULJE010000003">
    <property type="protein sequence ID" value="KAK1345292.1"/>
    <property type="molecule type" value="Genomic_DNA"/>
</dbReference>
<accession>A0AA40I909</accession>
<evidence type="ECO:0000256" key="6">
    <source>
        <dbReference type="ARBA" id="ARBA00072882"/>
    </source>
</evidence>
<evidence type="ECO:0000313" key="9">
    <source>
        <dbReference type="EMBL" id="KAK1345292.1"/>
    </source>
</evidence>
<protein>
    <recommendedName>
        <fullName evidence="6">Transcription initiation factor TFIID subunit 11</fullName>
    </recommendedName>
</protein>
<dbReference type="FunFam" id="1.10.20.10:FF:000025">
    <property type="entry name" value="Transcription initiation factor TFIID subunit 11"/>
    <property type="match status" value="1"/>
</dbReference>
<evidence type="ECO:0000256" key="3">
    <source>
        <dbReference type="ARBA" id="ARBA00023015"/>
    </source>
</evidence>